<organism evidence="1 2">
    <name type="scientific">Pedobacter ginsengiterrae</name>
    <dbReference type="NCBI Taxonomy" id="871696"/>
    <lineage>
        <taxon>Bacteria</taxon>
        <taxon>Pseudomonadati</taxon>
        <taxon>Bacteroidota</taxon>
        <taxon>Sphingobacteriia</taxon>
        <taxon>Sphingobacteriales</taxon>
        <taxon>Sphingobacteriaceae</taxon>
        <taxon>Pedobacter</taxon>
    </lineage>
</organism>
<evidence type="ECO:0000313" key="1">
    <source>
        <dbReference type="EMBL" id="GAA3959772.1"/>
    </source>
</evidence>
<dbReference type="PROSITE" id="PS51257">
    <property type="entry name" value="PROKAR_LIPOPROTEIN"/>
    <property type="match status" value="1"/>
</dbReference>
<protein>
    <submittedName>
        <fullName evidence="1">Uncharacterized protein</fullName>
    </submittedName>
</protein>
<name>A0ABP7P633_9SPHI</name>
<dbReference type="RefSeq" id="WP_344765771.1">
    <property type="nucleotide sequence ID" value="NZ_BAABAK010000004.1"/>
</dbReference>
<comment type="caution">
    <text evidence="1">The sequence shown here is derived from an EMBL/GenBank/DDBJ whole genome shotgun (WGS) entry which is preliminary data.</text>
</comment>
<proteinExistence type="predicted"/>
<gene>
    <name evidence="1" type="ORF">GCM10022246_11460</name>
</gene>
<keyword evidence="2" id="KW-1185">Reference proteome</keyword>
<reference evidence="2" key="1">
    <citation type="journal article" date="2019" name="Int. J. Syst. Evol. Microbiol.">
        <title>The Global Catalogue of Microorganisms (GCM) 10K type strain sequencing project: providing services to taxonomists for standard genome sequencing and annotation.</title>
        <authorList>
            <consortium name="The Broad Institute Genomics Platform"/>
            <consortium name="The Broad Institute Genome Sequencing Center for Infectious Disease"/>
            <person name="Wu L."/>
            <person name="Ma J."/>
        </authorList>
    </citation>
    <scope>NUCLEOTIDE SEQUENCE [LARGE SCALE GENOMIC DNA]</scope>
    <source>
        <strain evidence="2">JCM 17338</strain>
    </source>
</reference>
<evidence type="ECO:0000313" key="2">
    <source>
        <dbReference type="Proteomes" id="UP001501081"/>
    </source>
</evidence>
<sequence>MKILIKKENLLILLLISVIAISCTKKTDKDRAEDLVKLKYESSDQKLDFENSKLDSLYNISPKAYANSLKRGHDLDSVLSVLESEIEHLSQKESDSVGLISTALTKERYSLLDLAKKKPTFIGWKMSGVKIKGESSVSLSFNFDKAITRIIP</sequence>
<dbReference type="Proteomes" id="UP001501081">
    <property type="component" value="Unassembled WGS sequence"/>
</dbReference>
<accession>A0ABP7P633</accession>
<dbReference type="EMBL" id="BAABAK010000004">
    <property type="protein sequence ID" value="GAA3959772.1"/>
    <property type="molecule type" value="Genomic_DNA"/>
</dbReference>